<evidence type="ECO:0000313" key="2">
    <source>
        <dbReference type="EMBL" id="QBM87581.1"/>
    </source>
</evidence>
<feature type="compositionally biased region" description="Polar residues" evidence="1">
    <location>
        <begin position="814"/>
        <end position="845"/>
    </location>
</feature>
<proteinExistence type="predicted"/>
<keyword evidence="3" id="KW-1185">Reference proteome</keyword>
<name>A0A4P6XP61_9ASCO</name>
<dbReference type="InterPro" id="IPR015943">
    <property type="entry name" value="WD40/YVTN_repeat-like_dom_sf"/>
</dbReference>
<evidence type="ECO:0000256" key="1">
    <source>
        <dbReference type="SAM" id="MobiDB-lite"/>
    </source>
</evidence>
<dbReference type="InterPro" id="IPR052779">
    <property type="entry name" value="WDR62"/>
</dbReference>
<reference evidence="3" key="1">
    <citation type="submission" date="2019-03" db="EMBL/GenBank/DDBJ databases">
        <title>Snf2 controls pulcherriminic acid biosynthesis and connects pigmentation and antifungal activity of the yeast Metschnikowia pulcherrima.</title>
        <authorList>
            <person name="Gore-Lloyd D."/>
            <person name="Sumann I."/>
            <person name="Brachmann A.O."/>
            <person name="Schneeberger K."/>
            <person name="Ortiz-Merino R.A."/>
            <person name="Moreno-Beltran M."/>
            <person name="Schlaefli M."/>
            <person name="Kirner P."/>
            <person name="Santos Kron A."/>
            <person name="Wolfe K.H."/>
            <person name="Piel J."/>
            <person name="Ahrens C.H."/>
            <person name="Henk D."/>
            <person name="Freimoser F.M."/>
        </authorList>
    </citation>
    <scope>NUCLEOTIDE SEQUENCE [LARGE SCALE GENOMIC DNA]</scope>
    <source>
        <strain evidence="3">APC 1.2</strain>
    </source>
</reference>
<sequence length="960" mass="104882">MPEEQRLPLGLLFESVRGTTSQRAAQFAVCGDQIAYVAGSGVVVAKVQGKTVEKQRLFVANGTEIALSVYGYPKGIEIPDEELKRDLFGFPVGHTHYYRGTSAENELLLTSLLELKDGSSHPAISKMKDKVRAPTCVAISPNGRVLAVGETGYQPRVLLFSLAPDSASQPFAVIREHTFGVEHVEFAPNLRYLCSLGTVNDGFLHVWKYSATTVTHRAANKCTNTVNDVLWHANATEFGEIVTLGLRSIRIWLLDTREPNLPSKVAALRGRNIILGRFLESNFQAAIPFGEDEILIQELTNYYLLSLKGDPQIHQIVLDSAKISGIAVDTFENAIWVLDHDFMLQTLSLQELTLVSEAEAEPNNPISPSKSNGSKVCFQETAILKARACGTSHFVYLTNTGEILLHEGSTRQNFTLVSSLVSSVSGGKRTSSGELLLFSKHGQVVTLSASDAVIPIINHELPQAESVQNELTAVEKSENTLFLGDKYGLLTIADISGAEPKAELVIKAHASSINDIVSFEVDNIPLLCSISRDRMIQVYHKTDTWDVLCTLPLHTANLLSVKVSGSFLYVCSADRSISVHEIAGNNSSGIDAPKVTISLKKTISLKNSPLAMDVSETEFVISSSDRSLSVYDKQTLEFKRNVKLFDEKTAEALCVDRFMLLESNQIAVFGNDRSLRLYDLDSGKQSACVWGHKDLVIGIFESNGQILSLGSDGCLFRWNVLHEGDSEKHQIPTKLEPKSSISEIDESPLLAKVTRKFLPTAQMARLNISPKRPASTEGVVLPEPESPTPRLTSATLKRIEARKKAQNGAISAPKTASTQEKYPTKSPLRSKSVSPPKGQSSTAPTPFNRGLTPGRQTPLLRSLHVAAQTQNVFSPRRGLAPSLPPPSSASSDAKEKTFAYLTIIKSFIGKDLLKDEDKGKLRRELESLLALLGGPDDHEAMLEKYSDSLVSLVQKKLSGM</sequence>
<dbReference type="SUPFAM" id="SSF50978">
    <property type="entry name" value="WD40 repeat-like"/>
    <property type="match status" value="2"/>
</dbReference>
<dbReference type="InterPro" id="IPR036322">
    <property type="entry name" value="WD40_repeat_dom_sf"/>
</dbReference>
<dbReference type="InterPro" id="IPR001680">
    <property type="entry name" value="WD40_rpt"/>
</dbReference>
<dbReference type="EMBL" id="CP034457">
    <property type="protein sequence ID" value="QBM87581.1"/>
    <property type="molecule type" value="Genomic_DNA"/>
</dbReference>
<accession>A0A4P6XP61</accession>
<feature type="region of interest" description="Disordered" evidence="1">
    <location>
        <begin position="872"/>
        <end position="892"/>
    </location>
</feature>
<organism evidence="2 3">
    <name type="scientific">Metschnikowia aff. pulcherrima</name>
    <dbReference type="NCBI Taxonomy" id="2163413"/>
    <lineage>
        <taxon>Eukaryota</taxon>
        <taxon>Fungi</taxon>
        <taxon>Dikarya</taxon>
        <taxon>Ascomycota</taxon>
        <taxon>Saccharomycotina</taxon>
        <taxon>Pichiomycetes</taxon>
        <taxon>Metschnikowiaceae</taxon>
        <taxon>Metschnikowia</taxon>
    </lineage>
</organism>
<dbReference type="AlphaFoldDB" id="A0A4P6XP61"/>
<dbReference type="Gene3D" id="2.130.10.10">
    <property type="entry name" value="YVTN repeat-like/Quinoprotein amine dehydrogenase"/>
    <property type="match status" value="2"/>
</dbReference>
<dbReference type="SMART" id="SM00320">
    <property type="entry name" value="WD40"/>
    <property type="match status" value="6"/>
</dbReference>
<evidence type="ECO:0000313" key="3">
    <source>
        <dbReference type="Proteomes" id="UP000292447"/>
    </source>
</evidence>
<dbReference type="PANTHER" id="PTHR45589:SF1">
    <property type="entry name" value="WD REPEAT DOMAIN 62, ISOFORM G"/>
    <property type="match status" value="1"/>
</dbReference>
<dbReference type="PANTHER" id="PTHR45589">
    <property type="entry name" value="WD REPEAT DOMAIN 62, ISOFORM G"/>
    <property type="match status" value="1"/>
</dbReference>
<protein>
    <submittedName>
        <fullName evidence="2">WD40 repeat</fullName>
    </submittedName>
</protein>
<dbReference type="Proteomes" id="UP000292447">
    <property type="component" value="Chromosome II"/>
</dbReference>
<gene>
    <name evidence="2" type="primary">MPUL0B07880</name>
    <name evidence="2" type="ORF">METSCH_B07880</name>
</gene>
<feature type="region of interest" description="Disordered" evidence="1">
    <location>
        <begin position="768"/>
        <end position="856"/>
    </location>
</feature>